<protein>
    <submittedName>
        <fullName evidence="3">Alpha-D-ribose 1-methylphosphonate 5-triphosphate diphosphatase</fullName>
    </submittedName>
</protein>
<dbReference type="InterPro" id="IPR012696">
    <property type="entry name" value="PhnM"/>
</dbReference>
<keyword evidence="4" id="KW-1185">Reference proteome</keyword>
<gene>
    <name evidence="3" type="primary">phnM_1</name>
    <name evidence="3" type="ORF">STA1M1_03990</name>
</gene>
<dbReference type="PANTHER" id="PTHR11113:SF14">
    <property type="entry name" value="N-ACETYLGLUCOSAMINE-6-PHOSPHATE DEACETYLASE"/>
    <property type="match status" value="1"/>
</dbReference>
<accession>A0ABQ5LQ41</accession>
<comment type="caution">
    <text evidence="3">The sequence shown here is derived from an EMBL/GenBank/DDBJ whole genome shotgun (WGS) entry which is preliminary data.</text>
</comment>
<dbReference type="Gene3D" id="2.30.40.10">
    <property type="entry name" value="Urease, subunit C, domain 1"/>
    <property type="match status" value="1"/>
</dbReference>
<evidence type="ECO:0000313" key="4">
    <source>
        <dbReference type="Proteomes" id="UP001144205"/>
    </source>
</evidence>
<name>A0ABQ5LQ41_9RHOB</name>
<dbReference type="PIRSF" id="PIRSF038971">
    <property type="entry name" value="PhnM"/>
    <property type="match status" value="1"/>
</dbReference>
<dbReference type="InterPro" id="IPR032466">
    <property type="entry name" value="Metal_Hydrolase"/>
</dbReference>
<sequence length="392" mass="42751">MATLPPLRFTGAHILRDGALRRDALSVDNGRITEAALPEVDLTGYLVLPGIVDLHGDAFERHIAPRPSAPFPIESGLRTTERDAAAHGATTAWLAQSWSWEGGLRSPDFAEALMAELDAFRPGALLDMRLQIRLETHLPETRDRLIGAVTRHGIDYVIFNNHLPEALLMASHAPHKLAAWAEREGKPVDAFADKLERARARAGEVPRHLLKLAEAFDRLGITYGSHDDPDGDTRERFRMLGARIAEFPTTFNAAAAAKAMKDPVIMGAPNVVRGGSQSGNVAAMSLIARGHCDVLVSDYHYPSLAEAAWVLADAGLRSLPDAWAMISATPARIMRLADRGRLDRGMRADFVVIHEETRRIEATISAGRIAHLSGALAHRFLSGNRNLRLAAE</sequence>
<dbReference type="SUPFAM" id="SSF51338">
    <property type="entry name" value="Composite domain of metallo-dependent hydrolases"/>
    <property type="match status" value="1"/>
</dbReference>
<dbReference type="Gene3D" id="3.20.20.140">
    <property type="entry name" value="Metal-dependent hydrolases"/>
    <property type="match status" value="1"/>
</dbReference>
<proteinExistence type="inferred from homology"/>
<dbReference type="PANTHER" id="PTHR11113">
    <property type="entry name" value="N-ACETYLGLUCOSAMINE-6-PHOSPHATE DEACETYLASE"/>
    <property type="match status" value="1"/>
</dbReference>
<evidence type="ECO:0000256" key="1">
    <source>
        <dbReference type="ARBA" id="ARBA00010716"/>
    </source>
</evidence>
<keyword evidence="2" id="KW-0378">Hydrolase</keyword>
<dbReference type="SUPFAM" id="SSF51556">
    <property type="entry name" value="Metallo-dependent hydrolases"/>
    <property type="match status" value="1"/>
</dbReference>
<dbReference type="NCBIfam" id="NF011987">
    <property type="entry name" value="PRK15446.2-3"/>
    <property type="match status" value="1"/>
</dbReference>
<reference evidence="3" key="1">
    <citation type="journal article" date="2023" name="Int. J. Syst. Evol. Microbiol.">
        <title>Sinisalibacter aestuarii sp. nov., isolated from estuarine sediment of the Arakawa River.</title>
        <authorList>
            <person name="Arafat S.T."/>
            <person name="Hirano S."/>
            <person name="Sato A."/>
            <person name="Takeuchi K."/>
            <person name="Yasuda T."/>
            <person name="Terahara T."/>
            <person name="Hamada M."/>
            <person name="Kobayashi T."/>
        </authorList>
    </citation>
    <scope>NUCLEOTIDE SEQUENCE</scope>
    <source>
        <strain evidence="3">B-399</strain>
    </source>
</reference>
<organism evidence="3 4">
    <name type="scientific">Sinisalibacter aestuarii</name>
    <dbReference type="NCBI Taxonomy" id="2949426"/>
    <lineage>
        <taxon>Bacteria</taxon>
        <taxon>Pseudomonadati</taxon>
        <taxon>Pseudomonadota</taxon>
        <taxon>Alphaproteobacteria</taxon>
        <taxon>Rhodobacterales</taxon>
        <taxon>Roseobacteraceae</taxon>
        <taxon>Sinisalibacter</taxon>
    </lineage>
</organism>
<evidence type="ECO:0000313" key="3">
    <source>
        <dbReference type="EMBL" id="GKY86530.1"/>
    </source>
</evidence>
<dbReference type="InterPro" id="IPR011059">
    <property type="entry name" value="Metal-dep_hydrolase_composite"/>
</dbReference>
<dbReference type="Proteomes" id="UP001144205">
    <property type="component" value="Unassembled WGS sequence"/>
</dbReference>
<dbReference type="EMBL" id="BROH01000001">
    <property type="protein sequence ID" value="GKY86530.1"/>
    <property type="molecule type" value="Genomic_DNA"/>
</dbReference>
<comment type="similarity">
    <text evidence="1">Belongs to the metallo-dependent hydrolases superfamily. NagA family.</text>
</comment>
<evidence type="ECO:0000256" key="2">
    <source>
        <dbReference type="ARBA" id="ARBA00022801"/>
    </source>
</evidence>